<name>A0A1S2LWQ8_9BACI</name>
<dbReference type="InterPro" id="IPR046720">
    <property type="entry name" value="DUF6612"/>
</dbReference>
<keyword evidence="6" id="KW-1185">Reference proteome</keyword>
<dbReference type="PROSITE" id="PS51272">
    <property type="entry name" value="SLH"/>
    <property type="match status" value="1"/>
</dbReference>
<evidence type="ECO:0000256" key="1">
    <source>
        <dbReference type="ARBA" id="ARBA00022729"/>
    </source>
</evidence>
<dbReference type="Pfam" id="PF20316">
    <property type="entry name" value="DUF6612"/>
    <property type="match status" value="1"/>
</dbReference>
<evidence type="ECO:0000313" key="6">
    <source>
        <dbReference type="Proteomes" id="UP000180175"/>
    </source>
</evidence>
<dbReference type="RefSeq" id="WP_071317144.1">
    <property type="nucleotide sequence ID" value="NZ_CP063356.2"/>
</dbReference>
<proteinExistence type="predicted"/>
<keyword evidence="1 2" id="KW-0732">Signal</keyword>
<dbReference type="EMBL" id="CP063356">
    <property type="protein sequence ID" value="QOY37149.1"/>
    <property type="molecule type" value="Genomic_DNA"/>
</dbReference>
<evidence type="ECO:0000259" key="3">
    <source>
        <dbReference type="PROSITE" id="PS51272"/>
    </source>
</evidence>
<protein>
    <submittedName>
        <fullName evidence="5">S-layer homology domain-containing protein</fullName>
    </submittedName>
</protein>
<reference evidence="5 6" key="3">
    <citation type="journal article" date="2019" name="Int. J. Syst. Evol. Microbiol.">
        <title>Anaerobacillus isosaccharinicus sp. nov., an alkaliphilic bacterium which degrades isosaccharinic acid.</title>
        <authorList>
            <person name="Bassil N.M."/>
            <person name="Lloyd J.R."/>
        </authorList>
    </citation>
    <scope>NUCLEOTIDE SEQUENCE [LARGE SCALE GENOMIC DNA]</scope>
    <source>
        <strain evidence="5 6">NB2006</strain>
    </source>
</reference>
<feature type="chain" id="PRO_5033281783" evidence="2">
    <location>
        <begin position="24"/>
        <end position="412"/>
    </location>
</feature>
<evidence type="ECO:0000313" key="5">
    <source>
        <dbReference type="EMBL" id="QOY37149.1"/>
    </source>
</evidence>
<evidence type="ECO:0000256" key="2">
    <source>
        <dbReference type="SAM" id="SignalP"/>
    </source>
</evidence>
<organism evidence="4 6">
    <name type="scientific">Anaerobacillus isosaccharinicus</name>
    <dbReference type="NCBI Taxonomy" id="1532552"/>
    <lineage>
        <taxon>Bacteria</taxon>
        <taxon>Bacillati</taxon>
        <taxon>Bacillota</taxon>
        <taxon>Bacilli</taxon>
        <taxon>Bacillales</taxon>
        <taxon>Bacillaceae</taxon>
        <taxon>Anaerobacillus</taxon>
    </lineage>
</organism>
<dbReference type="OrthoDB" id="1957331at2"/>
<feature type="domain" description="SLH" evidence="3">
    <location>
        <begin position="51"/>
        <end position="114"/>
    </location>
</feature>
<reference evidence="4 6" key="1">
    <citation type="submission" date="2016-10" db="EMBL/GenBank/DDBJ databases">
        <title>Draft genome sequences of four alkaliphilic bacteria belonging to the Anaerobacillus genus.</title>
        <authorList>
            <person name="Bassil N.M."/>
            <person name="Lloyd J.R."/>
        </authorList>
    </citation>
    <scope>NUCLEOTIDE SEQUENCE [LARGE SCALE GENOMIC DNA]</scope>
    <source>
        <strain evidence="4 6">NB2006</strain>
    </source>
</reference>
<dbReference type="EMBL" id="LQXD01000096">
    <property type="protein sequence ID" value="OIJ16981.1"/>
    <property type="molecule type" value="Genomic_DNA"/>
</dbReference>
<dbReference type="Proteomes" id="UP000180175">
    <property type="component" value="Chromosome"/>
</dbReference>
<dbReference type="KEGG" id="aia:AWH56_005780"/>
<feature type="signal peptide" evidence="2">
    <location>
        <begin position="1"/>
        <end position="23"/>
    </location>
</feature>
<sequence>MKKKLLISLIVFVMLMAPMTTFGAQQDDGITRGEFFNLVVEHLNLETASLNRELPIDVKEGSEYVNAVKVLMSRGIINGFPDGTVRLDQKVTNREAAYIIARFLNIEDKNALSALAKEFSVSFEGEFISVDRAKKIVQATLSSDEKALKWIEKMTIVQSEATSFRSSADMIMSMMMDAGDLDQELEMPTNMNMKSSLVMDFNVLEGLHQIMTMSMPMGLPGMPDMEMKMEQYFVPEGIFMKIDDPETGEAMWMDMSETMPYSFEELMLMNQDSLQLSLELNNKFFFYRDLGTEEVNGKVMRKIKMDGKINSLTEMMGMLNNVLQDDSLIPLDGELPDMKMGMSGYIWIDEETALPYRQTIDMSMKYTEVTDELVMPIDMTIFMDMIFTDFNEVNGIALPEEAKNAEKLSALQ</sequence>
<evidence type="ECO:0000313" key="4">
    <source>
        <dbReference type="EMBL" id="OIJ16981.1"/>
    </source>
</evidence>
<dbReference type="InterPro" id="IPR001119">
    <property type="entry name" value="SLH_dom"/>
</dbReference>
<dbReference type="Pfam" id="PF00395">
    <property type="entry name" value="SLH"/>
    <property type="match status" value="1"/>
</dbReference>
<accession>A0A1S2LWQ8</accession>
<reference evidence="5" key="4">
    <citation type="submission" date="2020-10" db="EMBL/GenBank/DDBJ databases">
        <authorList>
            <person name="Bassil N.M."/>
            <person name="Lloyd J.R."/>
        </authorList>
    </citation>
    <scope>NUCLEOTIDE SEQUENCE</scope>
    <source>
        <strain evidence="5">NB2006</strain>
    </source>
</reference>
<gene>
    <name evidence="5" type="ORF">AWH56_005780</name>
    <name evidence="4" type="ORF">AWH56_10815</name>
</gene>
<reference evidence="5 6" key="2">
    <citation type="journal article" date="2017" name="Genome Announc.">
        <title>Draft Genome Sequences of Four Alkaliphilic Bacteria Belonging to the Anaerobacillus Genus.</title>
        <authorList>
            <person name="Bassil N.M."/>
            <person name="Lloyd J.R."/>
        </authorList>
    </citation>
    <scope>NUCLEOTIDE SEQUENCE [LARGE SCALE GENOMIC DNA]</scope>
    <source>
        <strain evidence="5 6">NB2006</strain>
    </source>
</reference>
<dbReference type="AlphaFoldDB" id="A0A1S2LWQ8"/>